<dbReference type="InterPro" id="IPR052516">
    <property type="entry name" value="N-heterocyclic_Hydroxylase"/>
</dbReference>
<comment type="caution">
    <text evidence="2">The sequence shown here is derived from an EMBL/GenBank/DDBJ whole genome shotgun (WGS) entry which is preliminary data.</text>
</comment>
<reference evidence="2 3" key="1">
    <citation type="submission" date="2014-04" db="EMBL/GenBank/DDBJ databases">
        <title>Whole genome of Muricauda olearia.</title>
        <authorList>
            <person name="Zhang X.-H."/>
            <person name="Tang K."/>
        </authorList>
    </citation>
    <scope>NUCLEOTIDE SEQUENCE [LARGE SCALE GENOMIC DNA]</scope>
    <source>
        <strain evidence="2 3">Th120</strain>
    </source>
</reference>
<dbReference type="InterPro" id="IPR012368">
    <property type="entry name" value="OxRdtase_Mopterin-bd_su_IorB"/>
</dbReference>
<evidence type="ECO:0000313" key="3">
    <source>
        <dbReference type="Proteomes" id="UP000290261"/>
    </source>
</evidence>
<dbReference type="SUPFAM" id="SSF56003">
    <property type="entry name" value="Molybdenum cofactor-binding domain"/>
    <property type="match status" value="2"/>
</dbReference>
<dbReference type="GO" id="GO:0016491">
    <property type="term" value="F:oxidoreductase activity"/>
    <property type="evidence" value="ECO:0007669"/>
    <property type="project" value="InterPro"/>
</dbReference>
<name>A0A444VJU6_9FLAO</name>
<accession>A0A444VJU6</accession>
<dbReference type="InterPro" id="IPR046867">
    <property type="entry name" value="AldOxase/xan_DH_MoCoBD2"/>
</dbReference>
<dbReference type="Pfam" id="PF20256">
    <property type="entry name" value="MoCoBD_2"/>
    <property type="match status" value="2"/>
</dbReference>
<organism evidence="2 3">
    <name type="scientific">Flagellimonas olearia</name>
    <dbReference type="NCBI Taxonomy" id="552546"/>
    <lineage>
        <taxon>Bacteria</taxon>
        <taxon>Pseudomonadati</taxon>
        <taxon>Bacteroidota</taxon>
        <taxon>Flavobacteriia</taxon>
        <taxon>Flavobacteriales</taxon>
        <taxon>Flavobacteriaceae</taxon>
        <taxon>Flagellimonas</taxon>
    </lineage>
</organism>
<feature type="domain" description="Aldehyde oxidase/xanthine dehydrogenase a/b hammerhead" evidence="1">
    <location>
        <begin position="207"/>
        <end position="286"/>
    </location>
</feature>
<dbReference type="InterPro" id="IPR000674">
    <property type="entry name" value="Ald_Oxase/Xan_DH_a/b"/>
</dbReference>
<dbReference type="Gene3D" id="3.30.365.10">
    <property type="entry name" value="Aldehyde oxidase/xanthine dehydrogenase, molybdopterin binding domain"/>
    <property type="match status" value="4"/>
</dbReference>
<sequence>MMAVETRRHFLKTTGVLSIGFSLLGVSCLQRTEKEGGNTFPFHPVDDSQINAWLQVLSDGRVKILSGKMELGQGIKTAIVQVAAEELNTSMHLIDIHIAETDVTPNEGYTVGSMSIETSAMAVRNAAASAREILVRMAAERFIVPENSLTLKDLIITGDNVRISIGDLLEGKQVQGKVTTPATILAKTERKIVGQPVPRKDIENMVVGKQHFIHDLRFEGMVHARIIRPPSYTAELLSMDNTDYSANGLLKLVWIGNFLGVISEEEYQAIHLARAIGKVANWKVGDALPTGQGMEEHILSLPSEPDPAVEKGLGKNGINGANIIHEASYFKPYLMHAANGPSCSLAIFQNGKLTIWSHSQGIHPLRSAISQLVEIPESDIHIIGVPGSACYGHNGADDVAAEAALLAINYPGRHVRLQWMREEEHGWEPYGTAMRMALKAGVDQKGKIQGWDFNLWSDVHGTRPFGSAENLLPARYLGKGYQRPVNGFKGGAPRNAEPYYEIQNMRMQTHFFKGPLRRSALRALGAYANVFAIESFMDELALKAGIKPMEFRTNHLKDPRAIRCLERLEDKINKIQKGDHEGLGHAFARYKNSSSYCAVAVWVLVDRKSGAIHLKKMWAVVDSGEIINPDGLKNQIEGGMIQSASWALKEEVKFDQKHIISLDWITYPILRYNEIPEIEVELIEQSDQPPLGAGEASQGPATAAIVNAIYDATQVRIRQLPIQRQLLLA</sequence>
<dbReference type="AlphaFoldDB" id="A0A444VJU6"/>
<protein>
    <submittedName>
        <fullName evidence="2">Aldehyde dehydrogenase</fullName>
    </submittedName>
</protein>
<dbReference type="PANTHER" id="PTHR47495">
    <property type="entry name" value="ALDEHYDE DEHYDROGENASE"/>
    <property type="match status" value="1"/>
</dbReference>
<keyword evidence="3" id="KW-1185">Reference proteome</keyword>
<evidence type="ECO:0000259" key="1">
    <source>
        <dbReference type="SMART" id="SM01008"/>
    </source>
</evidence>
<evidence type="ECO:0000313" key="2">
    <source>
        <dbReference type="EMBL" id="RYC51039.1"/>
    </source>
</evidence>
<dbReference type="PROSITE" id="PS51257">
    <property type="entry name" value="PROKAR_LIPOPROTEIN"/>
    <property type="match status" value="1"/>
</dbReference>
<dbReference type="InterPro" id="IPR008274">
    <property type="entry name" value="AldOxase/xan_DH_MoCoBD1"/>
</dbReference>
<dbReference type="PANTHER" id="PTHR47495:SF1">
    <property type="entry name" value="BLL3820 PROTEIN"/>
    <property type="match status" value="1"/>
</dbReference>
<dbReference type="Gene3D" id="3.90.1170.50">
    <property type="entry name" value="Aldehyde oxidase/xanthine dehydrogenase, a/b hammerhead"/>
    <property type="match status" value="1"/>
</dbReference>
<dbReference type="SMART" id="SM01008">
    <property type="entry name" value="Ald_Xan_dh_C"/>
    <property type="match status" value="1"/>
</dbReference>
<proteinExistence type="predicted"/>
<dbReference type="PIRSF" id="PIRSF036389">
    <property type="entry name" value="IOR_B"/>
    <property type="match status" value="1"/>
</dbReference>
<dbReference type="Pfam" id="PF02738">
    <property type="entry name" value="MoCoBD_1"/>
    <property type="match status" value="1"/>
</dbReference>
<dbReference type="Proteomes" id="UP000290261">
    <property type="component" value="Unassembled WGS sequence"/>
</dbReference>
<dbReference type="EMBL" id="JJMP01000007">
    <property type="protein sequence ID" value="RYC51039.1"/>
    <property type="molecule type" value="Genomic_DNA"/>
</dbReference>
<dbReference type="InterPro" id="IPR037165">
    <property type="entry name" value="AldOxase/xan_DH_Mopterin-bd_sf"/>
</dbReference>
<gene>
    <name evidence="2" type="ORF">DN53_15495</name>
</gene>